<feature type="chain" id="PRO_5025657547" evidence="2">
    <location>
        <begin position="26"/>
        <end position="272"/>
    </location>
</feature>
<evidence type="ECO:0000256" key="2">
    <source>
        <dbReference type="SAM" id="SignalP"/>
    </source>
</evidence>
<keyword evidence="2" id="KW-0732">Signal</keyword>
<sequence length="272" mass="30526">MSSRTANMTTTWPFLFTVIVSVVAARRDVRTVTTGRLEAVVERLVDVARRMVCNGAAARVGLVRRLPRGRSGRRRRFGHVTVLAVRLGEARGRRVVRFLLDAERRAAPVAMVVLSWYLDFGDIQVLRVQALGRRARTTSSVVVAVLVVEYRVEAAVLDGRVGVDHAVVLGVRAEALEHHVQPDQRDADADKQHDAQDDAEDHGRGWSDASRYSCCLIQPREQEGIRRERHFLGSANNTATPPEPDKENMRRRTPMNRRSPMPRRLSSTLRAA</sequence>
<protein>
    <submittedName>
        <fullName evidence="3">Putative secreted protein</fullName>
    </submittedName>
</protein>
<evidence type="ECO:0000256" key="1">
    <source>
        <dbReference type="SAM" id="MobiDB-lite"/>
    </source>
</evidence>
<feature type="region of interest" description="Disordered" evidence="1">
    <location>
        <begin position="225"/>
        <end position="272"/>
    </location>
</feature>
<organism evidence="3">
    <name type="scientific">Ixodes ricinus</name>
    <name type="common">Common tick</name>
    <name type="synonym">Acarus ricinus</name>
    <dbReference type="NCBI Taxonomy" id="34613"/>
    <lineage>
        <taxon>Eukaryota</taxon>
        <taxon>Metazoa</taxon>
        <taxon>Ecdysozoa</taxon>
        <taxon>Arthropoda</taxon>
        <taxon>Chelicerata</taxon>
        <taxon>Arachnida</taxon>
        <taxon>Acari</taxon>
        <taxon>Parasitiformes</taxon>
        <taxon>Ixodida</taxon>
        <taxon>Ixodoidea</taxon>
        <taxon>Ixodidae</taxon>
        <taxon>Ixodinae</taxon>
        <taxon>Ixodes</taxon>
    </lineage>
</organism>
<feature type="signal peptide" evidence="2">
    <location>
        <begin position="1"/>
        <end position="25"/>
    </location>
</feature>
<dbReference type="AlphaFoldDB" id="A0A6B0V8E4"/>
<accession>A0A6B0V8E4</accession>
<dbReference type="EMBL" id="GIFC01015415">
    <property type="protein sequence ID" value="MXU97498.1"/>
    <property type="molecule type" value="Transcribed_RNA"/>
</dbReference>
<name>A0A6B0V8E4_IXORI</name>
<reference evidence="3" key="1">
    <citation type="submission" date="2019-12" db="EMBL/GenBank/DDBJ databases">
        <title>An insight into the sialome of adult female Ixodes ricinus ticks feeding for 6 days.</title>
        <authorList>
            <person name="Perner J."/>
            <person name="Ribeiro J.M.C."/>
        </authorList>
    </citation>
    <scope>NUCLEOTIDE SEQUENCE</scope>
    <source>
        <strain evidence="3">Semi-engorged</strain>
        <tissue evidence="3">Salivary glands</tissue>
    </source>
</reference>
<feature type="region of interest" description="Disordered" evidence="1">
    <location>
        <begin position="179"/>
        <end position="206"/>
    </location>
</feature>
<evidence type="ECO:0000313" key="3">
    <source>
        <dbReference type="EMBL" id="MXU97498.1"/>
    </source>
</evidence>
<feature type="compositionally biased region" description="Basic and acidic residues" evidence="1">
    <location>
        <begin position="179"/>
        <end position="205"/>
    </location>
</feature>
<proteinExistence type="predicted"/>